<organism evidence="2 3">
    <name type="scientific">Clostridium omnivorum</name>
    <dbReference type="NCBI Taxonomy" id="1604902"/>
    <lineage>
        <taxon>Bacteria</taxon>
        <taxon>Bacillati</taxon>
        <taxon>Bacillota</taxon>
        <taxon>Clostridia</taxon>
        <taxon>Eubacteriales</taxon>
        <taxon>Clostridiaceae</taxon>
        <taxon>Clostridium</taxon>
    </lineage>
</organism>
<dbReference type="RefSeq" id="WP_264851925.1">
    <property type="nucleotide sequence ID" value="NZ_BRXR01000001.1"/>
</dbReference>
<reference evidence="2 3" key="1">
    <citation type="journal article" date="2024" name="Int. J. Syst. Evol. Microbiol.">
        <title>Clostridium omnivorum sp. nov., isolated from anoxic soil under the treatment of reductive soil disinfestation.</title>
        <authorList>
            <person name="Ueki A."/>
            <person name="Tonouchi A."/>
            <person name="Kaku N."/>
            <person name="Honma S."/>
            <person name="Ueki K."/>
        </authorList>
    </citation>
    <scope>NUCLEOTIDE SEQUENCE [LARGE SCALE GENOMIC DNA]</scope>
    <source>
        <strain evidence="2 3">E14</strain>
    </source>
</reference>
<feature type="transmembrane region" description="Helical" evidence="1">
    <location>
        <begin position="12"/>
        <end position="31"/>
    </location>
</feature>
<evidence type="ECO:0000256" key="1">
    <source>
        <dbReference type="SAM" id="Phobius"/>
    </source>
</evidence>
<keyword evidence="1" id="KW-0812">Transmembrane</keyword>
<evidence type="ECO:0008006" key="4">
    <source>
        <dbReference type="Google" id="ProtNLM"/>
    </source>
</evidence>
<accession>A0ABQ5NC15</accession>
<gene>
    <name evidence="2" type="ORF">bsdE14_40270</name>
</gene>
<evidence type="ECO:0000313" key="2">
    <source>
        <dbReference type="EMBL" id="GLC32617.1"/>
    </source>
</evidence>
<proteinExistence type="predicted"/>
<evidence type="ECO:0000313" key="3">
    <source>
        <dbReference type="Proteomes" id="UP001208567"/>
    </source>
</evidence>
<dbReference type="EMBL" id="BRXR01000001">
    <property type="protein sequence ID" value="GLC32617.1"/>
    <property type="molecule type" value="Genomic_DNA"/>
</dbReference>
<keyword evidence="3" id="KW-1185">Reference proteome</keyword>
<keyword evidence="1" id="KW-1133">Transmembrane helix</keyword>
<name>A0ABQ5NC15_9CLOT</name>
<dbReference type="Proteomes" id="UP001208567">
    <property type="component" value="Unassembled WGS sequence"/>
</dbReference>
<comment type="caution">
    <text evidence="2">The sequence shown here is derived from an EMBL/GenBank/DDBJ whole genome shotgun (WGS) entry which is preliminary data.</text>
</comment>
<protein>
    <recommendedName>
        <fullName evidence="4">Lipoprotein</fullName>
    </recommendedName>
</protein>
<sequence>MKSNYKVNWQKVPLIPLAALLIILLVFVWWLNSSSPTPKDAILKYCRKNELKYYRQNFKISQTKIIDKDYGKQFIVDGVKGELGDNIIFFYLKDDKKGWKVICAGTGP</sequence>
<keyword evidence="1" id="KW-0472">Membrane</keyword>